<dbReference type="OrthoDB" id="1523296at2"/>
<dbReference type="AlphaFoldDB" id="A0A2R8B801"/>
<dbReference type="Proteomes" id="UP000244924">
    <property type="component" value="Unassembled WGS sequence"/>
</dbReference>
<dbReference type="NCBIfam" id="TIGR03347">
    <property type="entry name" value="VI_chp_1"/>
    <property type="match status" value="1"/>
</dbReference>
<sequence length="347" mass="37587">MADPAGHPRDDLTGPFAQPEAMGFFELLRRLETPGRRFGRAGGAGSEPARIGQRVRLSVATRDVAGFRPAEGDQPARVEAEVLGLLGPEGALPLHVTRWVMSRMSDRWFADAGAEATADRTFLDFCNMLQHRMLALYWRAWADARPEVQAQLGTGGRAAATVAALAGTGLPGTGEAARDSALKTRHATSLAASVHGPERLTRLLSDLVGAPVRLVEFVGHWLEVPRALQTWLGGAHAMLGAGAVVGARVFSRQGRAELRVGPLGLAGYLRLLNDQHLRARLRHAIRFAEGIETDFDLRLVLRRADKPEPRLGRCQLGRTFWLPARTATDADDLRLSAFNAGADRRAA</sequence>
<accession>A0A2R8B801</accession>
<dbReference type="EMBL" id="OMOQ01000001">
    <property type="protein sequence ID" value="SPH18696.1"/>
    <property type="molecule type" value="Genomic_DNA"/>
</dbReference>
<reference evidence="1 2" key="1">
    <citation type="submission" date="2018-03" db="EMBL/GenBank/DDBJ databases">
        <authorList>
            <person name="Keele B.F."/>
        </authorList>
    </citation>
    <scope>NUCLEOTIDE SEQUENCE [LARGE SCALE GENOMIC DNA]</scope>
    <source>
        <strain evidence="1 2">CECT 8626</strain>
    </source>
</reference>
<organism evidence="1 2">
    <name type="scientific">Albidovulum aquaemixtae</name>
    <dbReference type="NCBI Taxonomy" id="1542388"/>
    <lineage>
        <taxon>Bacteria</taxon>
        <taxon>Pseudomonadati</taxon>
        <taxon>Pseudomonadota</taxon>
        <taxon>Alphaproteobacteria</taxon>
        <taxon>Rhodobacterales</taxon>
        <taxon>Paracoccaceae</taxon>
        <taxon>Albidovulum</taxon>
    </lineage>
</organism>
<name>A0A2R8B801_9RHOB</name>
<dbReference type="PANTHER" id="PTHR35564">
    <property type="match status" value="1"/>
</dbReference>
<dbReference type="Pfam" id="PF06996">
    <property type="entry name" value="T6SS_TssG"/>
    <property type="match status" value="1"/>
</dbReference>
<proteinExistence type="predicted"/>
<dbReference type="RefSeq" id="WP_108853008.1">
    <property type="nucleotide sequence ID" value="NZ_OMOQ01000001.1"/>
</dbReference>
<evidence type="ECO:0008006" key="3">
    <source>
        <dbReference type="Google" id="ProtNLM"/>
    </source>
</evidence>
<keyword evidence="2" id="KW-1185">Reference proteome</keyword>
<protein>
    <recommendedName>
        <fullName evidence="3">Type VI secretion system baseplate subunit TssG</fullName>
    </recommendedName>
</protein>
<gene>
    <name evidence="1" type="ORF">DEA8626_02238</name>
</gene>
<dbReference type="InterPro" id="IPR010732">
    <property type="entry name" value="T6SS_TssG-like"/>
</dbReference>
<evidence type="ECO:0000313" key="1">
    <source>
        <dbReference type="EMBL" id="SPH18696.1"/>
    </source>
</evidence>
<dbReference type="PANTHER" id="PTHR35564:SF4">
    <property type="entry name" value="CYTOPLASMIC PROTEIN"/>
    <property type="match status" value="1"/>
</dbReference>
<evidence type="ECO:0000313" key="2">
    <source>
        <dbReference type="Proteomes" id="UP000244924"/>
    </source>
</evidence>